<comment type="subcellular location">
    <subcellularLocation>
        <location evidence="1">Cytoplasm</location>
        <location evidence="1">Nucleoid</location>
    </subcellularLocation>
</comment>
<dbReference type="PANTHER" id="PTHR38103:SF1">
    <property type="entry name" value="RECOMBINATION-ASSOCIATED PROTEIN RDGC"/>
    <property type="match status" value="1"/>
</dbReference>
<dbReference type="OrthoDB" id="5290530at2"/>
<accession>A0A395JNX5</accession>
<evidence type="ECO:0000256" key="5">
    <source>
        <dbReference type="ARBA" id="ARBA00023172"/>
    </source>
</evidence>
<evidence type="ECO:0000256" key="1">
    <source>
        <dbReference type="ARBA" id="ARBA00004453"/>
    </source>
</evidence>
<dbReference type="GO" id="GO:0043590">
    <property type="term" value="C:bacterial nucleoid"/>
    <property type="evidence" value="ECO:0007669"/>
    <property type="project" value="TreeGrafter"/>
</dbReference>
<comment type="caution">
    <text evidence="6">The sequence shown here is derived from an EMBL/GenBank/DDBJ whole genome shotgun (WGS) entry which is preliminary data.</text>
</comment>
<reference evidence="6 7" key="1">
    <citation type="submission" date="2018-06" db="EMBL/GenBank/DDBJ databases">
        <title>Genomic Encyclopedia of Type Strains, Phase IV (KMG-IV): sequencing the most valuable type-strain genomes for metagenomic binning, comparative biology and taxonomic classification.</title>
        <authorList>
            <person name="Goeker M."/>
        </authorList>
    </citation>
    <scope>NUCLEOTIDE SEQUENCE [LARGE SCALE GENOMIC DNA]</scope>
    <source>
        <strain evidence="6 7">DSM 24032</strain>
    </source>
</reference>
<dbReference type="Proteomes" id="UP000253083">
    <property type="component" value="Unassembled WGS sequence"/>
</dbReference>
<keyword evidence="7" id="KW-1185">Reference proteome</keyword>
<evidence type="ECO:0000256" key="3">
    <source>
        <dbReference type="ARBA" id="ARBA00022296"/>
    </source>
</evidence>
<organism evidence="6 7">
    <name type="scientific">Arenicella xantha</name>
    <dbReference type="NCBI Taxonomy" id="644221"/>
    <lineage>
        <taxon>Bacteria</taxon>
        <taxon>Pseudomonadati</taxon>
        <taxon>Pseudomonadota</taxon>
        <taxon>Gammaproteobacteria</taxon>
        <taxon>Arenicellales</taxon>
        <taxon>Arenicellaceae</taxon>
        <taxon>Arenicella</taxon>
    </lineage>
</organism>
<evidence type="ECO:0000256" key="4">
    <source>
        <dbReference type="ARBA" id="ARBA00022490"/>
    </source>
</evidence>
<dbReference type="AlphaFoldDB" id="A0A395JNX5"/>
<proteinExistence type="inferred from homology"/>
<keyword evidence="4" id="KW-0963">Cytoplasm</keyword>
<sequence>MWFKNLRIYRLNDSVKHTPEELNEALAQFEFTPCGNLEPVKYGWTQPLGRDGSEYVHAANGYIMICMKRQEKVLPGAIVKETLDEKVAEIAEREARSVGRAEKQSLKEEIIFSLMPAALVKSSYDFAYIDTKNQLLVVDTSSANRAEELLSALREAIGTLKTVPLTPVNTPRAVLTDWLTGGEIPADIEVGEECELTSLEDGRSVKFKHQDLWIDEVSRHIDSGLQVAKLVVNWKDSIECIIDDQFCFKRIRYGNEITEQADNHSGGSAADQFDIEFSVMALELSAFISAMSEAFGGVDDNA</sequence>
<dbReference type="NCBIfam" id="NF001462">
    <property type="entry name" value="PRK00321.1-3"/>
    <property type="match status" value="1"/>
</dbReference>
<dbReference type="RefSeq" id="WP_113954045.1">
    <property type="nucleotide sequence ID" value="NZ_QNRT01000002.1"/>
</dbReference>
<dbReference type="GO" id="GO:0000018">
    <property type="term" value="P:regulation of DNA recombination"/>
    <property type="evidence" value="ECO:0007669"/>
    <property type="project" value="TreeGrafter"/>
</dbReference>
<protein>
    <recommendedName>
        <fullName evidence="3">Recombination-associated protein RdgC</fullName>
    </recommendedName>
</protein>
<dbReference type="GO" id="GO:0003690">
    <property type="term" value="F:double-stranded DNA binding"/>
    <property type="evidence" value="ECO:0007669"/>
    <property type="project" value="TreeGrafter"/>
</dbReference>
<comment type="similarity">
    <text evidence="2">Belongs to the RdgC family.</text>
</comment>
<dbReference type="InterPro" id="IPR007476">
    <property type="entry name" value="RdgC"/>
</dbReference>
<dbReference type="EMBL" id="QNRT01000002">
    <property type="protein sequence ID" value="RBP51264.1"/>
    <property type="molecule type" value="Genomic_DNA"/>
</dbReference>
<dbReference type="NCBIfam" id="NF001464">
    <property type="entry name" value="PRK00321.1-5"/>
    <property type="match status" value="1"/>
</dbReference>
<name>A0A395JNX5_9GAMM</name>
<dbReference type="InParanoid" id="A0A395JNX5"/>
<dbReference type="FunCoup" id="A0A395JNX5">
    <property type="interactions" value="103"/>
</dbReference>
<evidence type="ECO:0000313" key="7">
    <source>
        <dbReference type="Proteomes" id="UP000253083"/>
    </source>
</evidence>
<gene>
    <name evidence="6" type="ORF">DFR28_102683</name>
</gene>
<evidence type="ECO:0000256" key="2">
    <source>
        <dbReference type="ARBA" id="ARBA00008657"/>
    </source>
</evidence>
<dbReference type="GO" id="GO:0006310">
    <property type="term" value="P:DNA recombination"/>
    <property type="evidence" value="ECO:0007669"/>
    <property type="project" value="UniProtKB-KW"/>
</dbReference>
<evidence type="ECO:0000313" key="6">
    <source>
        <dbReference type="EMBL" id="RBP51264.1"/>
    </source>
</evidence>
<dbReference type="PANTHER" id="PTHR38103">
    <property type="entry name" value="RECOMBINATION-ASSOCIATED PROTEIN RDGC"/>
    <property type="match status" value="1"/>
</dbReference>
<dbReference type="Pfam" id="PF04381">
    <property type="entry name" value="RdgC"/>
    <property type="match status" value="1"/>
</dbReference>
<keyword evidence="5" id="KW-0233">DNA recombination</keyword>